<keyword evidence="3 7" id="KW-0863">Zinc-finger</keyword>
<evidence type="ECO:0000256" key="6">
    <source>
        <dbReference type="ARBA" id="ARBA00023172"/>
    </source>
</evidence>
<dbReference type="InterPro" id="IPR006564">
    <property type="entry name" value="Znf_PMZ"/>
</dbReference>
<proteinExistence type="predicted"/>
<dbReference type="InterPro" id="IPR007527">
    <property type="entry name" value="Znf_SWIM"/>
</dbReference>
<dbReference type="GO" id="GO:0003677">
    <property type="term" value="F:DNA binding"/>
    <property type="evidence" value="ECO:0007669"/>
    <property type="project" value="UniProtKB-KW"/>
</dbReference>
<keyword evidence="6" id="KW-0233">DNA recombination</keyword>
<keyword evidence="1" id="KW-0815">Transposition</keyword>
<dbReference type="GO" id="GO:0008270">
    <property type="term" value="F:zinc ion binding"/>
    <property type="evidence" value="ECO:0007669"/>
    <property type="project" value="UniProtKB-KW"/>
</dbReference>
<evidence type="ECO:0000256" key="1">
    <source>
        <dbReference type="ARBA" id="ARBA00022578"/>
    </source>
</evidence>
<dbReference type="GO" id="GO:0004803">
    <property type="term" value="F:transposase activity"/>
    <property type="evidence" value="ECO:0007669"/>
    <property type="project" value="InterPro"/>
</dbReference>
<dbReference type="PANTHER" id="PTHR31973:SF188">
    <property type="entry name" value="POLYPROTEIN, PUTATIVE-RELATED"/>
    <property type="match status" value="1"/>
</dbReference>
<dbReference type="Pfam" id="PF03108">
    <property type="entry name" value="DBD_Tnp_Mut"/>
    <property type="match status" value="1"/>
</dbReference>
<dbReference type="InterPro" id="IPR018289">
    <property type="entry name" value="MULE_transposase_dom"/>
</dbReference>
<dbReference type="Proteomes" id="UP000829196">
    <property type="component" value="Unassembled WGS sequence"/>
</dbReference>
<keyword evidence="5" id="KW-0238">DNA-binding</keyword>
<name>A0A8T3BED9_DENNO</name>
<dbReference type="AlphaFoldDB" id="A0A8T3BED9"/>
<evidence type="ECO:0000256" key="7">
    <source>
        <dbReference type="PROSITE-ProRule" id="PRU00325"/>
    </source>
</evidence>
<evidence type="ECO:0000256" key="2">
    <source>
        <dbReference type="ARBA" id="ARBA00022723"/>
    </source>
</evidence>
<protein>
    <recommendedName>
        <fullName evidence="8">SWIM-type domain-containing protein</fullName>
    </recommendedName>
</protein>
<dbReference type="PANTHER" id="PTHR31973">
    <property type="entry name" value="POLYPROTEIN, PUTATIVE-RELATED"/>
    <property type="match status" value="1"/>
</dbReference>
<dbReference type="GO" id="GO:0006313">
    <property type="term" value="P:DNA transposition"/>
    <property type="evidence" value="ECO:0007669"/>
    <property type="project" value="InterPro"/>
</dbReference>
<comment type="caution">
    <text evidence="9">The sequence shown here is derived from an EMBL/GenBank/DDBJ whole genome shotgun (WGS) entry which is preliminary data.</text>
</comment>
<evidence type="ECO:0000256" key="5">
    <source>
        <dbReference type="ARBA" id="ARBA00023125"/>
    </source>
</evidence>
<dbReference type="Pfam" id="PF10551">
    <property type="entry name" value="MULE"/>
    <property type="match status" value="1"/>
</dbReference>
<gene>
    <name evidence="9" type="ORF">KFK09_011238</name>
</gene>
<dbReference type="EMBL" id="JAGYWB010000009">
    <property type="protein sequence ID" value="KAI0510630.1"/>
    <property type="molecule type" value="Genomic_DNA"/>
</dbReference>
<dbReference type="OrthoDB" id="680655at2759"/>
<dbReference type="SMART" id="SM00575">
    <property type="entry name" value="ZnF_PMZ"/>
    <property type="match status" value="1"/>
</dbReference>
<evidence type="ECO:0000313" key="10">
    <source>
        <dbReference type="Proteomes" id="UP000829196"/>
    </source>
</evidence>
<feature type="domain" description="SWIM-type" evidence="8">
    <location>
        <begin position="600"/>
        <end position="632"/>
    </location>
</feature>
<reference evidence="9" key="1">
    <citation type="journal article" date="2022" name="Front. Genet.">
        <title>Chromosome-Scale Assembly of the Dendrobium nobile Genome Provides Insights Into the Molecular Mechanism of the Biosynthesis of the Medicinal Active Ingredient of Dendrobium.</title>
        <authorList>
            <person name="Xu Q."/>
            <person name="Niu S.-C."/>
            <person name="Li K.-L."/>
            <person name="Zheng P.-J."/>
            <person name="Zhang X.-J."/>
            <person name="Jia Y."/>
            <person name="Liu Y."/>
            <person name="Niu Y.-X."/>
            <person name="Yu L.-H."/>
            <person name="Chen D.-F."/>
            <person name="Zhang G.-Q."/>
        </authorList>
    </citation>
    <scope>NUCLEOTIDE SEQUENCE</scope>
    <source>
        <tissue evidence="9">Leaf</tissue>
    </source>
</reference>
<sequence>MDCNDLCSVIFKYGGYWNTVKGQSRIKYVGGSQKTLKFKRGDIDINLLKERTEALCTWIRGHAYELHYHVNGTSPKIYMPILNDNDVMEMLTSSCDSNRIEVVIVVKDHEEYMGFIDNTQSSDMQNFSVNIRSNNDIIVDGLCEGSFAAQVEENNSLCVGSRFEDASSFKQAIRTNAILQNYAIKIKASDKSRVIAICTHRGCPWRIRASVCSDGISFEVRKINSTHLCPGVNRAGNKQASTSWIAHEIKDLVKRNPDIAPKDISNNLETSFGLCLPYMKIWRSRELARDQMFGSIDENYNWVPALRLELMNRNPGSHIIFECDNRNNSFKRFFVSFKVCIDGFLAGCRFLIGIDACHLKSKYLGVLLSANCLDGNNGLFTIAFAVAESESKKSWEWFMINLATAFNVDIEHVAFISDMEKGLGEAIKLVFPNAEHRVCMRHLWKNIKKHFRCDDGQILQKLVWSAANCYNIHEFDAKLEQLLLISPQVHSYLTSLTCKWSKATFSKAIKNHYNTNNMAESFNSWIEEARSKPVVDLIDIIRGMLMEQRSQRKLNSNSWKNPLVPCVEEYIRDVTTRKEHFIIRRSTPTKAEVEGIKDRHEVDIESHMCTCGFWQLSGLPCVHAAAFVGMSHQNLWHTYIDEHYYSYRYRMAYEGAISTLPGKEQWSIPIDSIFVSPPISIRPRGRPKKRRIKNFLEGTKKSKTNHKCGRCNSWGHHRSTCKEPLSLDDENVRPVFFGHTNSQTDAT</sequence>
<organism evidence="9 10">
    <name type="scientific">Dendrobium nobile</name>
    <name type="common">Orchid</name>
    <dbReference type="NCBI Taxonomy" id="94219"/>
    <lineage>
        <taxon>Eukaryota</taxon>
        <taxon>Viridiplantae</taxon>
        <taxon>Streptophyta</taxon>
        <taxon>Embryophyta</taxon>
        <taxon>Tracheophyta</taxon>
        <taxon>Spermatophyta</taxon>
        <taxon>Magnoliopsida</taxon>
        <taxon>Liliopsida</taxon>
        <taxon>Asparagales</taxon>
        <taxon>Orchidaceae</taxon>
        <taxon>Epidendroideae</taxon>
        <taxon>Malaxideae</taxon>
        <taxon>Dendrobiinae</taxon>
        <taxon>Dendrobium</taxon>
    </lineage>
</organism>
<evidence type="ECO:0000256" key="3">
    <source>
        <dbReference type="ARBA" id="ARBA00022771"/>
    </source>
</evidence>
<evidence type="ECO:0000259" key="8">
    <source>
        <dbReference type="PROSITE" id="PS50966"/>
    </source>
</evidence>
<dbReference type="PROSITE" id="PS50966">
    <property type="entry name" value="ZF_SWIM"/>
    <property type="match status" value="1"/>
</dbReference>
<accession>A0A8T3BED9</accession>
<evidence type="ECO:0000256" key="4">
    <source>
        <dbReference type="ARBA" id="ARBA00022833"/>
    </source>
</evidence>
<keyword evidence="2" id="KW-0479">Metal-binding</keyword>
<dbReference type="InterPro" id="IPR004332">
    <property type="entry name" value="Transposase_MuDR"/>
</dbReference>
<dbReference type="Pfam" id="PF04434">
    <property type="entry name" value="SWIM"/>
    <property type="match status" value="1"/>
</dbReference>
<evidence type="ECO:0000313" key="9">
    <source>
        <dbReference type="EMBL" id="KAI0510630.1"/>
    </source>
</evidence>
<dbReference type="PROSITE" id="PS01007">
    <property type="entry name" value="TRANSPOSASE_MUTATOR"/>
    <property type="match status" value="1"/>
</dbReference>
<keyword evidence="10" id="KW-1185">Reference proteome</keyword>
<dbReference type="InterPro" id="IPR001207">
    <property type="entry name" value="Transposase_mutator"/>
</dbReference>
<keyword evidence="4" id="KW-0862">Zinc</keyword>